<name>A0AAJ8LZ23_9BACI</name>
<keyword evidence="2" id="KW-1185">Reference proteome</keyword>
<organism evidence="1 2">
    <name type="scientific">Alkalicoccus halolimnae</name>
    <dbReference type="NCBI Taxonomy" id="1667239"/>
    <lineage>
        <taxon>Bacteria</taxon>
        <taxon>Bacillati</taxon>
        <taxon>Bacillota</taxon>
        <taxon>Bacilli</taxon>
        <taxon>Bacillales</taxon>
        <taxon>Bacillaceae</taxon>
        <taxon>Alkalicoccus</taxon>
    </lineage>
</organism>
<dbReference type="KEGG" id="ahal:FTX54_005530"/>
<evidence type="ECO:0000313" key="1">
    <source>
        <dbReference type="EMBL" id="WWD81024.1"/>
    </source>
</evidence>
<gene>
    <name evidence="1" type="ORF">FTX54_005530</name>
</gene>
<evidence type="ECO:0000313" key="2">
    <source>
        <dbReference type="Proteomes" id="UP000321816"/>
    </source>
</evidence>
<reference evidence="1 2" key="1">
    <citation type="submission" date="2024-01" db="EMBL/GenBank/DDBJ databases">
        <title>Complete Genome Sequence of Alkalicoccus halolimnae BZ-SZ-XJ29T, a Moderately Halophilic Bacterium Isolated from a Salt Lake.</title>
        <authorList>
            <person name="Zhao B."/>
        </authorList>
    </citation>
    <scope>NUCLEOTIDE SEQUENCE [LARGE SCALE GENOMIC DNA]</scope>
    <source>
        <strain evidence="1 2">BZ-SZ-XJ29</strain>
    </source>
</reference>
<sequence>MKQEIIVEGPYNFLHALKRLSMDPLQNINLEKKIFLYRCGLMTGGSPSD</sequence>
<dbReference type="RefSeq" id="WP_187254579.1">
    <property type="nucleotide sequence ID" value="NZ_CP144914.1"/>
</dbReference>
<dbReference type="Proteomes" id="UP000321816">
    <property type="component" value="Chromosome"/>
</dbReference>
<dbReference type="AlphaFoldDB" id="A0AAJ8LZ23"/>
<dbReference type="EMBL" id="CP144914">
    <property type="protein sequence ID" value="WWD81024.1"/>
    <property type="molecule type" value="Genomic_DNA"/>
</dbReference>
<proteinExistence type="predicted"/>
<accession>A0AAJ8LZ23</accession>
<protein>
    <submittedName>
        <fullName evidence="1">Uncharacterized protein</fullName>
    </submittedName>
</protein>